<dbReference type="SUPFAM" id="SSF46689">
    <property type="entry name" value="Homeodomain-like"/>
    <property type="match status" value="1"/>
</dbReference>
<dbReference type="Gene3D" id="1.10.357.10">
    <property type="entry name" value="Tetracycline Repressor, domain 2"/>
    <property type="match status" value="1"/>
</dbReference>
<keyword evidence="2 4" id="KW-0238">DNA-binding</keyword>
<dbReference type="PROSITE" id="PS01081">
    <property type="entry name" value="HTH_TETR_1"/>
    <property type="match status" value="1"/>
</dbReference>
<accession>A8LKL2</accession>
<dbReference type="InterPro" id="IPR009057">
    <property type="entry name" value="Homeodomain-like_sf"/>
</dbReference>
<dbReference type="KEGG" id="dsh:Dshi_0106"/>
<dbReference type="RefSeq" id="WP_012176788.1">
    <property type="nucleotide sequence ID" value="NC_009952.1"/>
</dbReference>
<keyword evidence="7" id="KW-1185">Reference proteome</keyword>
<dbReference type="SUPFAM" id="SSF48498">
    <property type="entry name" value="Tetracyclin repressor-like, C-terminal domain"/>
    <property type="match status" value="1"/>
</dbReference>
<keyword evidence="1" id="KW-0805">Transcription regulation</keyword>
<dbReference type="AlphaFoldDB" id="A8LKL2"/>
<name>A8LKL2_DINSH</name>
<dbReference type="Proteomes" id="UP000006833">
    <property type="component" value="Chromosome"/>
</dbReference>
<dbReference type="InterPro" id="IPR036271">
    <property type="entry name" value="Tet_transcr_reg_TetR-rel_C_sf"/>
</dbReference>
<dbReference type="eggNOG" id="COG1309">
    <property type="taxonomic scope" value="Bacteria"/>
</dbReference>
<dbReference type="Gene3D" id="1.10.10.60">
    <property type="entry name" value="Homeodomain-like"/>
    <property type="match status" value="1"/>
</dbReference>
<protein>
    <submittedName>
        <fullName evidence="6">Transcriptional regulator</fullName>
    </submittedName>
</protein>
<reference evidence="7" key="1">
    <citation type="journal article" date="2010" name="ISME J.">
        <title>The complete genome sequence of the algal symbiont Dinoroseobacter shibae: a hitchhiker's guide to life in the sea.</title>
        <authorList>
            <person name="Wagner-Dobler I."/>
            <person name="Ballhausen B."/>
            <person name="Berger M."/>
            <person name="Brinkhoff T."/>
            <person name="Buchholz I."/>
            <person name="Bunk B."/>
            <person name="Cypionka H."/>
            <person name="Daniel R."/>
            <person name="Drepper T."/>
            <person name="Gerdts G."/>
            <person name="Hahnke S."/>
            <person name="Han C."/>
            <person name="Jahn D."/>
            <person name="Kalhoefer D."/>
            <person name="Kiss H."/>
            <person name="Klenk H.P."/>
            <person name="Kyrpides N."/>
            <person name="Liebl W."/>
            <person name="Liesegang H."/>
            <person name="Meincke L."/>
            <person name="Pati A."/>
            <person name="Petersen J."/>
            <person name="Piekarski T."/>
            <person name="Pommerenke C."/>
            <person name="Pradella S."/>
            <person name="Pukall R."/>
            <person name="Rabus R."/>
            <person name="Stackebrandt E."/>
            <person name="Thole S."/>
            <person name="Thompson L."/>
            <person name="Tielen P."/>
            <person name="Tomasch J."/>
            <person name="von Jan M."/>
            <person name="Wanphrut N."/>
            <person name="Wichels A."/>
            <person name="Zech H."/>
            <person name="Simon M."/>
        </authorList>
    </citation>
    <scope>NUCLEOTIDE SEQUENCE [LARGE SCALE GENOMIC DNA]</scope>
    <source>
        <strain evidence="7">DSM 16493 / NCIMB 14021 / DFL 12</strain>
    </source>
</reference>
<evidence type="ECO:0000256" key="2">
    <source>
        <dbReference type="ARBA" id="ARBA00023125"/>
    </source>
</evidence>
<dbReference type="GO" id="GO:0003700">
    <property type="term" value="F:DNA-binding transcription factor activity"/>
    <property type="evidence" value="ECO:0007669"/>
    <property type="project" value="TreeGrafter"/>
</dbReference>
<dbReference type="EMBL" id="CP000830">
    <property type="protein sequence ID" value="ABV91855.1"/>
    <property type="molecule type" value="Genomic_DNA"/>
</dbReference>
<evidence type="ECO:0000256" key="4">
    <source>
        <dbReference type="PROSITE-ProRule" id="PRU00335"/>
    </source>
</evidence>
<evidence type="ECO:0000259" key="5">
    <source>
        <dbReference type="PROSITE" id="PS50977"/>
    </source>
</evidence>
<organism evidence="6 7">
    <name type="scientific">Dinoroseobacter shibae (strain DSM 16493 / NCIMB 14021 / DFL 12)</name>
    <dbReference type="NCBI Taxonomy" id="398580"/>
    <lineage>
        <taxon>Bacteria</taxon>
        <taxon>Pseudomonadati</taxon>
        <taxon>Pseudomonadota</taxon>
        <taxon>Alphaproteobacteria</taxon>
        <taxon>Rhodobacterales</taxon>
        <taxon>Roseobacteraceae</taxon>
        <taxon>Dinoroseobacter</taxon>
    </lineage>
</organism>
<dbReference type="PRINTS" id="PR00455">
    <property type="entry name" value="HTHTETR"/>
</dbReference>
<dbReference type="PANTHER" id="PTHR30055">
    <property type="entry name" value="HTH-TYPE TRANSCRIPTIONAL REGULATOR RUTR"/>
    <property type="match status" value="1"/>
</dbReference>
<dbReference type="InterPro" id="IPR050109">
    <property type="entry name" value="HTH-type_TetR-like_transc_reg"/>
</dbReference>
<evidence type="ECO:0000313" key="6">
    <source>
        <dbReference type="EMBL" id="ABV91855.1"/>
    </source>
</evidence>
<evidence type="ECO:0000256" key="1">
    <source>
        <dbReference type="ARBA" id="ARBA00023015"/>
    </source>
</evidence>
<dbReference type="STRING" id="398580.Dshi_0106"/>
<dbReference type="GO" id="GO:0000976">
    <property type="term" value="F:transcription cis-regulatory region binding"/>
    <property type="evidence" value="ECO:0007669"/>
    <property type="project" value="TreeGrafter"/>
</dbReference>
<feature type="domain" description="HTH tetR-type" evidence="5">
    <location>
        <begin position="10"/>
        <end position="70"/>
    </location>
</feature>
<dbReference type="FunFam" id="1.10.10.60:FF:000141">
    <property type="entry name" value="TetR family transcriptional regulator"/>
    <property type="match status" value="1"/>
</dbReference>
<feature type="DNA-binding region" description="H-T-H motif" evidence="4">
    <location>
        <begin position="33"/>
        <end position="52"/>
    </location>
</feature>
<sequence length="207" mass="22675">MNLTSPVKRGRKYDEVLSGARHVFLRDGFDGASVDDIARAAGVSKATVYSYFSDKRLLFLEIARAEIATLTDRAMTDIDRTAPPAQVLTQAGQTIIGFSLSVVGLGIFRLCIAEGERFPELAQAFFEAGPMATQAALCDYFAEAQARGELRIEDPELAADQFVELCRADLQMRLLMRVPPPPSPRDVERVLTGAVEMFLARYATGPV</sequence>
<dbReference type="PANTHER" id="PTHR30055:SF146">
    <property type="entry name" value="HTH-TYPE TRANSCRIPTIONAL DUAL REGULATOR CECR"/>
    <property type="match status" value="1"/>
</dbReference>
<dbReference type="PROSITE" id="PS50977">
    <property type="entry name" value="HTH_TETR_2"/>
    <property type="match status" value="1"/>
</dbReference>
<evidence type="ECO:0000313" key="7">
    <source>
        <dbReference type="Proteomes" id="UP000006833"/>
    </source>
</evidence>
<dbReference type="OrthoDB" id="9816431at2"/>
<dbReference type="InterPro" id="IPR001647">
    <property type="entry name" value="HTH_TetR"/>
</dbReference>
<keyword evidence="3" id="KW-0804">Transcription</keyword>
<dbReference type="InterPro" id="IPR023772">
    <property type="entry name" value="DNA-bd_HTH_TetR-type_CS"/>
</dbReference>
<evidence type="ECO:0000256" key="3">
    <source>
        <dbReference type="ARBA" id="ARBA00023163"/>
    </source>
</evidence>
<proteinExistence type="predicted"/>
<dbReference type="HOGENOM" id="CLU_069356_27_0_5"/>
<dbReference type="Pfam" id="PF14246">
    <property type="entry name" value="TetR_C_7"/>
    <property type="match status" value="1"/>
</dbReference>
<dbReference type="InterPro" id="IPR039536">
    <property type="entry name" value="TetR_C_Proteobacteria"/>
</dbReference>
<dbReference type="Pfam" id="PF00440">
    <property type="entry name" value="TetR_N"/>
    <property type="match status" value="1"/>
</dbReference>
<gene>
    <name evidence="6" type="ordered locus">Dshi_0106</name>
</gene>